<reference evidence="1 2" key="1">
    <citation type="submission" date="2020-08" db="EMBL/GenBank/DDBJ databases">
        <title>Genome sequence of Acidovorax monticola KACC 19171T.</title>
        <authorList>
            <person name="Hyun D.-W."/>
            <person name="Bae J.-W."/>
        </authorList>
    </citation>
    <scope>NUCLEOTIDE SEQUENCE [LARGE SCALE GENOMIC DNA]</scope>
    <source>
        <strain evidence="1 2">KACC 19171</strain>
    </source>
</reference>
<accession>A0A7H0HCR8</accession>
<protein>
    <submittedName>
        <fullName evidence="1">Uncharacterized protein</fullName>
    </submittedName>
</protein>
<evidence type="ECO:0000313" key="2">
    <source>
        <dbReference type="Proteomes" id="UP000516057"/>
    </source>
</evidence>
<gene>
    <name evidence="1" type="ORF">H9L24_14945</name>
</gene>
<organism evidence="1 2">
    <name type="scientific">Paenacidovorax monticola</name>
    <dbReference type="NCBI Taxonomy" id="1926868"/>
    <lineage>
        <taxon>Bacteria</taxon>
        <taxon>Pseudomonadati</taxon>
        <taxon>Pseudomonadota</taxon>
        <taxon>Betaproteobacteria</taxon>
        <taxon>Burkholderiales</taxon>
        <taxon>Comamonadaceae</taxon>
        <taxon>Paenacidovorax</taxon>
    </lineage>
</organism>
<keyword evidence="2" id="KW-1185">Reference proteome</keyword>
<dbReference type="Proteomes" id="UP000516057">
    <property type="component" value="Chromosome"/>
</dbReference>
<dbReference type="EMBL" id="CP060790">
    <property type="protein sequence ID" value="QNP58334.1"/>
    <property type="molecule type" value="Genomic_DNA"/>
</dbReference>
<name>A0A7H0HCR8_9BURK</name>
<dbReference type="KEGG" id="amon:H9L24_14945"/>
<sequence length="142" mass="15450">MPQEKTMVLNTSDFLVHDVSRFPLVLARGDAPPGHAAQWIREMQALLAHGQPFVVVHAGPRAEEAHEDRKQRGLWLKQNRRALGAACRAVISVEPDAVRRAALAAQSALAQKAFGVPMHTAASLEQACADGLQRLEPHQGAR</sequence>
<proteinExistence type="predicted"/>
<evidence type="ECO:0000313" key="1">
    <source>
        <dbReference type="EMBL" id="QNP58334.1"/>
    </source>
</evidence>
<dbReference type="AlphaFoldDB" id="A0A7H0HCR8"/>